<sequence length="955" mass="105663">MHLSGSSRRGLLGLLLLLLLVAGSLVSISECSDVSGAPGDQGPRSPRALPADTGDGVASLETGEGSGGPSCFGKGPGSKALLSTLADKHDTAVVAFSDGTIYLVDGTSAKIYGSFSSGSPLSMSYQAFSDNDTSADSGPELGELQDSSSLSANRYYISCGDDWNLYEHSTEFGKRKIEMTIEEYVGSTPRISTDGGVTIGSKRSTMFLIDANTGKIITSHWPADIQQAEGTDNEKDKSALSKLHTRNWVELSPAAIPPIFIKRTDYVLNHFMNSSKLLWGLTVSIIEAHSCQGSSLVTGYELGLEYQGDMGQCNIMVPVHQINGIDLFKNGLVALPRISLPENPNLPALVAAPANHHANRPMEYSDHFSGTQEVQNLQNSPSVLNGSQTFVSVADKSHEANSSYWAHLCANQVVPAVKARLGKRFFSRYLISLLLILPILYYMKVGIRGRSEKLSSSLPDKQSALTKKKKARKAGKNNGSIAKIVSHTFTTKESAENGPKQDSRNESYELMSFIRAGEHGDGRWIGKLFLSNAEIAKGSNGTVVLEGVYDGRPVAVKRLVRAHHDVASKEIQNLIASDRHPNIIRWFGVEHDLDFIYLSLERCSCSLNDLIQLYADSSASPVPKSLIQNGENEYKVRLDIVKGINKDIELWKPNGCPSPQLLNLMRDVVSGLAHLHELGIIHRDIKPQNVLISLDRCLSAKLSDMGISKRLPEDMSSLGHHTSGNGSSGWRAPEQLLHGRQTRAIDLFSLGCVLFFCITKGKHPFGNYFERDSNILNNRMDLFLVEQIPEAVHLFSLLLNSDPEMRLKALDVLRHPLFWSSEKRLSFLRDTSDRVELEDRENESELLNALESIGPMAFGGKWGDKLHTLFITDMGRYRKYKFDSARDLLRVIRNKLNHFRELPNELQELLGSVPEGFDNYFAFRFPKLLIEVYKVMYDHCLEDVSFQKYFKITVP</sequence>
<dbReference type="InterPro" id="IPR011047">
    <property type="entry name" value="Quinoprotein_ADH-like_sf"/>
</dbReference>
<dbReference type="InterPro" id="IPR015943">
    <property type="entry name" value="WD40/YVTN_repeat-like_dom_sf"/>
</dbReference>
<dbReference type="InterPro" id="IPR008271">
    <property type="entry name" value="Ser/Thr_kinase_AS"/>
</dbReference>
<keyword evidence="9 30" id="KW-0418">Kinase</keyword>
<evidence type="ECO:0000256" key="27">
    <source>
        <dbReference type="SAM" id="SignalP"/>
    </source>
</evidence>
<feature type="region of interest" description="Disordered" evidence="25">
    <location>
        <begin position="454"/>
        <end position="477"/>
    </location>
</feature>
<dbReference type="GO" id="GO:0036498">
    <property type="term" value="P:IRE1-mediated unfolded protein response"/>
    <property type="evidence" value="ECO:0007669"/>
    <property type="project" value="TreeGrafter"/>
</dbReference>
<evidence type="ECO:0000256" key="23">
    <source>
        <dbReference type="ARBA" id="ARBA00048679"/>
    </source>
</evidence>
<dbReference type="CDD" id="cd10422">
    <property type="entry name" value="RNase_Ire1"/>
    <property type="match status" value="1"/>
</dbReference>
<dbReference type="GO" id="GO:0005524">
    <property type="term" value="F:ATP binding"/>
    <property type="evidence" value="ECO:0007669"/>
    <property type="project" value="UniProtKB-KW"/>
</dbReference>
<proteinExistence type="predicted"/>
<evidence type="ECO:0000256" key="24">
    <source>
        <dbReference type="ARBA" id="ARBA00065357"/>
    </source>
</evidence>
<keyword evidence="5" id="KW-0808">Transferase</keyword>
<name>A0A1D1YZ31_9ARAE</name>
<protein>
    <recommendedName>
        <fullName evidence="2">non-specific serine/threonine protein kinase</fullName>
        <ecNumber evidence="2">2.7.11.1</ecNumber>
    </recommendedName>
</protein>
<keyword evidence="11" id="KW-0256">Endoplasmic reticulum</keyword>
<evidence type="ECO:0000256" key="2">
    <source>
        <dbReference type="ARBA" id="ARBA00012513"/>
    </source>
</evidence>
<dbReference type="FunFam" id="1.10.510.10:FF:000463">
    <property type="entry name" value="Serine/threonine-protein kinase/endoribonuclease IRE1a"/>
    <property type="match status" value="1"/>
</dbReference>
<evidence type="ECO:0000256" key="9">
    <source>
        <dbReference type="ARBA" id="ARBA00022777"/>
    </source>
</evidence>
<feature type="compositionally biased region" description="Polar residues" evidence="25">
    <location>
        <begin position="454"/>
        <end position="465"/>
    </location>
</feature>
<dbReference type="GO" id="GO:0016787">
    <property type="term" value="F:hydrolase activity"/>
    <property type="evidence" value="ECO:0007669"/>
    <property type="project" value="UniProtKB-KW"/>
</dbReference>
<dbReference type="InterPro" id="IPR000719">
    <property type="entry name" value="Prot_kinase_dom"/>
</dbReference>
<dbReference type="FunFam" id="1.20.1440.180:FF:000002">
    <property type="entry name" value="Serine/threonine-protein kinase/endoribonuclease IRE1"/>
    <property type="match status" value="1"/>
</dbReference>
<dbReference type="Gene3D" id="1.20.1440.180">
    <property type="entry name" value="KEN domain"/>
    <property type="match status" value="1"/>
</dbReference>
<keyword evidence="16" id="KW-1015">Disulfide bond</keyword>
<feature type="region of interest" description="Disordered" evidence="25">
    <location>
        <begin position="33"/>
        <end position="72"/>
    </location>
</feature>
<dbReference type="GO" id="GO:0004674">
    <property type="term" value="F:protein serine/threonine kinase activity"/>
    <property type="evidence" value="ECO:0007669"/>
    <property type="project" value="UniProtKB-KW"/>
</dbReference>
<dbReference type="PANTHER" id="PTHR13954">
    <property type="entry name" value="IRE1-RELATED"/>
    <property type="match status" value="1"/>
</dbReference>
<dbReference type="SUPFAM" id="SSF56112">
    <property type="entry name" value="Protein kinase-like (PK-like)"/>
    <property type="match status" value="1"/>
</dbReference>
<dbReference type="SMART" id="SM00580">
    <property type="entry name" value="PUG"/>
    <property type="match status" value="1"/>
</dbReference>
<keyword evidence="8" id="KW-0547">Nucleotide-binding</keyword>
<feature type="domain" description="KEN" evidence="29">
    <location>
        <begin position="821"/>
        <end position="952"/>
    </location>
</feature>
<dbReference type="InterPro" id="IPR011009">
    <property type="entry name" value="Kinase-like_dom_sf"/>
</dbReference>
<dbReference type="GO" id="GO:0051082">
    <property type="term" value="F:unfolded protein binding"/>
    <property type="evidence" value="ECO:0007669"/>
    <property type="project" value="TreeGrafter"/>
</dbReference>
<evidence type="ECO:0000256" key="7">
    <source>
        <dbReference type="ARBA" id="ARBA00022729"/>
    </source>
</evidence>
<dbReference type="Pfam" id="PF00069">
    <property type="entry name" value="Pkinase"/>
    <property type="match status" value="1"/>
</dbReference>
<dbReference type="InterPro" id="IPR010513">
    <property type="entry name" value="KEN_dom"/>
</dbReference>
<feature type="transmembrane region" description="Helical" evidence="26">
    <location>
        <begin position="425"/>
        <end position="443"/>
    </location>
</feature>
<dbReference type="GO" id="GO:0006397">
    <property type="term" value="P:mRNA processing"/>
    <property type="evidence" value="ECO:0007669"/>
    <property type="project" value="UniProtKB-KW"/>
</dbReference>
<dbReference type="InterPro" id="IPR045133">
    <property type="entry name" value="IRE1/2-like"/>
</dbReference>
<evidence type="ECO:0000256" key="25">
    <source>
        <dbReference type="SAM" id="MobiDB-lite"/>
    </source>
</evidence>
<dbReference type="SMART" id="SM00220">
    <property type="entry name" value="S_TKc"/>
    <property type="match status" value="1"/>
</dbReference>
<evidence type="ECO:0000256" key="14">
    <source>
        <dbReference type="ARBA" id="ARBA00023015"/>
    </source>
</evidence>
<dbReference type="Pfam" id="PF06479">
    <property type="entry name" value="Ribonuc_2-5A"/>
    <property type="match status" value="1"/>
</dbReference>
<keyword evidence="15 26" id="KW-0472">Membrane</keyword>
<comment type="catalytic activity">
    <reaction evidence="23">
        <text>L-seryl-[protein] + ATP = O-phospho-L-seryl-[protein] + ADP + H(+)</text>
        <dbReference type="Rhea" id="RHEA:17989"/>
        <dbReference type="Rhea" id="RHEA-COMP:9863"/>
        <dbReference type="Rhea" id="RHEA-COMP:11604"/>
        <dbReference type="ChEBI" id="CHEBI:15378"/>
        <dbReference type="ChEBI" id="CHEBI:29999"/>
        <dbReference type="ChEBI" id="CHEBI:30616"/>
        <dbReference type="ChEBI" id="CHEBI:83421"/>
        <dbReference type="ChEBI" id="CHEBI:456216"/>
        <dbReference type="EC" id="2.7.11.1"/>
    </reaction>
</comment>
<evidence type="ECO:0000256" key="16">
    <source>
        <dbReference type="ARBA" id="ARBA00023157"/>
    </source>
</evidence>
<feature type="chain" id="PRO_5008900614" description="non-specific serine/threonine protein kinase" evidence="27">
    <location>
        <begin position="32"/>
        <end position="955"/>
    </location>
</feature>
<evidence type="ECO:0000256" key="13">
    <source>
        <dbReference type="ARBA" id="ARBA00022989"/>
    </source>
</evidence>
<feature type="signal peptide" evidence="27">
    <location>
        <begin position="1"/>
        <end position="31"/>
    </location>
</feature>
<keyword evidence="13 26" id="KW-1133">Transmembrane helix</keyword>
<dbReference type="GO" id="GO:0004521">
    <property type="term" value="F:RNA endonuclease activity"/>
    <property type="evidence" value="ECO:0007669"/>
    <property type="project" value="InterPro"/>
</dbReference>
<accession>A0A1D1YZ31</accession>
<feature type="domain" description="Protein kinase" evidence="28">
    <location>
        <begin position="529"/>
        <end position="818"/>
    </location>
</feature>
<comment type="subcellular location">
    <subcellularLocation>
        <location evidence="1">Endoplasmic reticulum membrane</location>
        <topology evidence="1">Single-pass type I membrane protein</topology>
    </subcellularLocation>
</comment>
<keyword evidence="12" id="KW-0067">ATP-binding</keyword>
<dbReference type="Gene3D" id="2.130.10.10">
    <property type="entry name" value="YVTN repeat-like/Quinoprotein amine dehydrogenase"/>
    <property type="match status" value="1"/>
</dbReference>
<organism evidence="30">
    <name type="scientific">Anthurium amnicola</name>
    <dbReference type="NCBI Taxonomy" id="1678845"/>
    <lineage>
        <taxon>Eukaryota</taxon>
        <taxon>Viridiplantae</taxon>
        <taxon>Streptophyta</taxon>
        <taxon>Embryophyta</taxon>
        <taxon>Tracheophyta</taxon>
        <taxon>Spermatophyta</taxon>
        <taxon>Magnoliopsida</taxon>
        <taxon>Liliopsida</taxon>
        <taxon>Araceae</taxon>
        <taxon>Pothoideae</taxon>
        <taxon>Potheae</taxon>
        <taxon>Anthurium</taxon>
    </lineage>
</organism>
<keyword evidence="19" id="KW-0508">mRNA splicing</keyword>
<dbReference type="Gene3D" id="3.30.200.20">
    <property type="entry name" value="Phosphorylase Kinase, domain 1"/>
    <property type="match status" value="1"/>
</dbReference>
<evidence type="ECO:0000256" key="26">
    <source>
        <dbReference type="SAM" id="Phobius"/>
    </source>
</evidence>
<dbReference type="InterPro" id="IPR038357">
    <property type="entry name" value="KEN_sf"/>
</dbReference>
<keyword evidence="3" id="KW-0723">Serine/threonine-protein kinase</keyword>
<evidence type="ECO:0000256" key="8">
    <source>
        <dbReference type="ARBA" id="ARBA00022741"/>
    </source>
</evidence>
<gene>
    <name evidence="30" type="primary">IRE1_5</name>
    <name evidence="30" type="ORF">g.102277</name>
</gene>
<dbReference type="GO" id="GO:1990604">
    <property type="term" value="C:IRE1-TRAF2-ASK1 complex"/>
    <property type="evidence" value="ECO:0007669"/>
    <property type="project" value="TreeGrafter"/>
</dbReference>
<evidence type="ECO:0000256" key="18">
    <source>
        <dbReference type="ARBA" id="ARBA00023180"/>
    </source>
</evidence>
<dbReference type="PANTHER" id="PTHR13954:SF6">
    <property type="entry name" value="NON-SPECIFIC SERINE_THREONINE PROTEIN KINASE"/>
    <property type="match status" value="1"/>
</dbReference>
<evidence type="ECO:0000256" key="21">
    <source>
        <dbReference type="ARBA" id="ARBA00023268"/>
    </source>
</evidence>
<feature type="compositionally biased region" description="Basic residues" evidence="25">
    <location>
        <begin position="466"/>
        <end position="475"/>
    </location>
</feature>
<dbReference type="EC" id="2.7.11.1" evidence="2"/>
<evidence type="ECO:0000256" key="15">
    <source>
        <dbReference type="ARBA" id="ARBA00023136"/>
    </source>
</evidence>
<evidence type="ECO:0000256" key="3">
    <source>
        <dbReference type="ARBA" id="ARBA00022527"/>
    </source>
</evidence>
<dbReference type="AlphaFoldDB" id="A0A1D1YZ31"/>
<dbReference type="PROSITE" id="PS51392">
    <property type="entry name" value="KEN"/>
    <property type="match status" value="1"/>
</dbReference>
<keyword evidence="7 27" id="KW-0732">Signal</keyword>
<keyword evidence="18" id="KW-0325">Glycoprotein</keyword>
<evidence type="ECO:0000256" key="22">
    <source>
        <dbReference type="ARBA" id="ARBA00047899"/>
    </source>
</evidence>
<evidence type="ECO:0000256" key="4">
    <source>
        <dbReference type="ARBA" id="ARBA00022664"/>
    </source>
</evidence>
<evidence type="ECO:0000256" key="10">
    <source>
        <dbReference type="ARBA" id="ARBA00022801"/>
    </source>
</evidence>
<keyword evidence="21" id="KW-0511">Multifunctional enzyme</keyword>
<evidence type="ECO:0000256" key="20">
    <source>
        <dbReference type="ARBA" id="ARBA00023230"/>
    </source>
</evidence>
<keyword evidence="17" id="KW-0804">Transcription</keyword>
<keyword evidence="4" id="KW-0507">mRNA processing</keyword>
<comment type="subunit">
    <text evidence="24">Homodimer; disulfide-linked. Dimer formation is driven by hydrophobic interactions within the N-terminal luminal domains and stabilized by disulfide bridges.</text>
</comment>
<dbReference type="EMBL" id="GDJX01008042">
    <property type="protein sequence ID" value="JAT59894.1"/>
    <property type="molecule type" value="Transcribed_RNA"/>
</dbReference>
<dbReference type="FunFam" id="3.30.200.20:FF:000077">
    <property type="entry name" value="Putative Serine/threonine-protein kinase/endoribonuclease IRE1"/>
    <property type="match status" value="1"/>
</dbReference>
<evidence type="ECO:0000256" key="19">
    <source>
        <dbReference type="ARBA" id="ARBA00023187"/>
    </source>
</evidence>
<keyword evidence="6 26" id="KW-0812">Transmembrane</keyword>
<evidence type="ECO:0000256" key="11">
    <source>
        <dbReference type="ARBA" id="ARBA00022824"/>
    </source>
</evidence>
<dbReference type="Gene3D" id="1.10.510.10">
    <property type="entry name" value="Transferase(Phosphotransferase) domain 1"/>
    <property type="match status" value="1"/>
</dbReference>
<dbReference type="GO" id="GO:0008380">
    <property type="term" value="P:RNA splicing"/>
    <property type="evidence" value="ECO:0007669"/>
    <property type="project" value="UniProtKB-KW"/>
</dbReference>
<feature type="region of interest" description="Disordered" evidence="25">
    <location>
        <begin position="713"/>
        <end position="732"/>
    </location>
</feature>
<evidence type="ECO:0000256" key="5">
    <source>
        <dbReference type="ARBA" id="ARBA00022679"/>
    </source>
</evidence>
<evidence type="ECO:0000259" key="28">
    <source>
        <dbReference type="PROSITE" id="PS50011"/>
    </source>
</evidence>
<dbReference type="PROSITE" id="PS00108">
    <property type="entry name" value="PROTEIN_KINASE_ST"/>
    <property type="match status" value="1"/>
</dbReference>
<dbReference type="PROSITE" id="PS50011">
    <property type="entry name" value="PROTEIN_KINASE_DOM"/>
    <property type="match status" value="1"/>
</dbReference>
<keyword evidence="14" id="KW-0805">Transcription regulation</keyword>
<evidence type="ECO:0000256" key="12">
    <source>
        <dbReference type="ARBA" id="ARBA00022840"/>
    </source>
</evidence>
<keyword evidence="20" id="KW-0834">Unfolded protein response</keyword>
<evidence type="ECO:0000313" key="30">
    <source>
        <dbReference type="EMBL" id="JAT59894.1"/>
    </source>
</evidence>
<reference evidence="30" key="1">
    <citation type="submission" date="2015-07" db="EMBL/GenBank/DDBJ databases">
        <title>Transcriptome Assembly of Anthurium amnicola.</title>
        <authorList>
            <person name="Suzuki J."/>
        </authorList>
    </citation>
    <scope>NUCLEOTIDE SEQUENCE</scope>
</reference>
<evidence type="ECO:0000256" key="6">
    <source>
        <dbReference type="ARBA" id="ARBA00022692"/>
    </source>
</evidence>
<keyword evidence="10" id="KW-0378">Hydrolase</keyword>
<comment type="catalytic activity">
    <reaction evidence="22">
        <text>L-threonyl-[protein] + ATP = O-phospho-L-threonyl-[protein] + ADP + H(+)</text>
        <dbReference type="Rhea" id="RHEA:46608"/>
        <dbReference type="Rhea" id="RHEA-COMP:11060"/>
        <dbReference type="Rhea" id="RHEA-COMP:11605"/>
        <dbReference type="ChEBI" id="CHEBI:15378"/>
        <dbReference type="ChEBI" id="CHEBI:30013"/>
        <dbReference type="ChEBI" id="CHEBI:30616"/>
        <dbReference type="ChEBI" id="CHEBI:61977"/>
        <dbReference type="ChEBI" id="CHEBI:456216"/>
        <dbReference type="EC" id="2.7.11.1"/>
    </reaction>
</comment>
<evidence type="ECO:0000256" key="1">
    <source>
        <dbReference type="ARBA" id="ARBA00004115"/>
    </source>
</evidence>
<evidence type="ECO:0000259" key="29">
    <source>
        <dbReference type="PROSITE" id="PS51392"/>
    </source>
</evidence>
<evidence type="ECO:0000256" key="17">
    <source>
        <dbReference type="ARBA" id="ARBA00023163"/>
    </source>
</evidence>
<dbReference type="SUPFAM" id="SSF50998">
    <property type="entry name" value="Quinoprotein alcohol dehydrogenase-like"/>
    <property type="match status" value="1"/>
</dbReference>